<evidence type="ECO:0000313" key="2">
    <source>
        <dbReference type="Proteomes" id="UP000260943"/>
    </source>
</evidence>
<name>A0A3E4QT95_9ACTN</name>
<dbReference type="Proteomes" id="UP000260943">
    <property type="component" value="Unassembled WGS sequence"/>
</dbReference>
<comment type="caution">
    <text evidence="1">The sequence shown here is derived from an EMBL/GenBank/DDBJ whole genome shotgun (WGS) entry which is preliminary data.</text>
</comment>
<dbReference type="RefSeq" id="WP_009140788.1">
    <property type="nucleotide sequence ID" value="NZ_CABKQG010000002.1"/>
</dbReference>
<proteinExistence type="predicted"/>
<accession>A0A3E4QT95</accession>
<dbReference type="AlphaFoldDB" id="A0A3E4QT95"/>
<evidence type="ECO:0000313" key="1">
    <source>
        <dbReference type="EMBL" id="RGL10439.1"/>
    </source>
</evidence>
<reference evidence="1 2" key="1">
    <citation type="submission" date="2018-08" db="EMBL/GenBank/DDBJ databases">
        <title>A genome reference for cultivated species of the human gut microbiota.</title>
        <authorList>
            <person name="Zou Y."/>
            <person name="Xue W."/>
            <person name="Luo G."/>
        </authorList>
    </citation>
    <scope>NUCLEOTIDE SEQUENCE [LARGE SCALE GENOMIC DNA]</scope>
    <source>
        <strain evidence="1 2">TF08-14</strain>
    </source>
</reference>
<organism evidence="1 2">
    <name type="scientific">Collinsella tanakaei</name>
    <dbReference type="NCBI Taxonomy" id="626935"/>
    <lineage>
        <taxon>Bacteria</taxon>
        <taxon>Bacillati</taxon>
        <taxon>Actinomycetota</taxon>
        <taxon>Coriobacteriia</taxon>
        <taxon>Coriobacteriales</taxon>
        <taxon>Coriobacteriaceae</taxon>
        <taxon>Collinsella</taxon>
    </lineage>
</organism>
<dbReference type="EMBL" id="QSRJ01000005">
    <property type="protein sequence ID" value="RGL10439.1"/>
    <property type="molecule type" value="Genomic_DNA"/>
</dbReference>
<dbReference type="GeneID" id="62758510"/>
<protein>
    <submittedName>
        <fullName evidence="1">Uncharacterized protein</fullName>
    </submittedName>
</protein>
<sequence length="88" mass="10197">MSRPLNYAMLKYFTTVDEACVDDVMEALKGEYASRRAFTRDEMTSALMTAEKNGLIEESRIDLDSHDDLLVYYRATEEQKQSINSYIK</sequence>
<gene>
    <name evidence="1" type="ORF">DXC81_05240</name>
</gene>